<evidence type="ECO:0000256" key="4">
    <source>
        <dbReference type="ARBA" id="ARBA00022695"/>
    </source>
</evidence>
<evidence type="ECO:0000313" key="12">
    <source>
        <dbReference type="Proteomes" id="UP000041254"/>
    </source>
</evidence>
<keyword evidence="3" id="KW-0808">Transferase</keyword>
<dbReference type="InterPro" id="IPR004821">
    <property type="entry name" value="Cyt_trans-like"/>
</dbReference>
<evidence type="ECO:0000256" key="3">
    <source>
        <dbReference type="ARBA" id="ARBA00022679"/>
    </source>
</evidence>
<dbReference type="InterPro" id="IPR041723">
    <property type="entry name" value="CCT"/>
</dbReference>
<evidence type="ECO:0000256" key="1">
    <source>
        <dbReference type="ARBA" id="ARBA00010101"/>
    </source>
</evidence>
<feature type="compositionally biased region" description="Basic and acidic residues" evidence="9">
    <location>
        <begin position="234"/>
        <end position="251"/>
    </location>
</feature>
<dbReference type="GO" id="GO:0004105">
    <property type="term" value="F:choline-phosphate cytidylyltransferase activity"/>
    <property type="evidence" value="ECO:0007669"/>
    <property type="project" value="UniProtKB-EC"/>
</dbReference>
<dbReference type="OMA" id="VYPAPWI"/>
<dbReference type="AlphaFoldDB" id="A0A0G4FAM7"/>
<evidence type="ECO:0000259" key="10">
    <source>
        <dbReference type="Pfam" id="PF01467"/>
    </source>
</evidence>
<dbReference type="Pfam" id="PF01467">
    <property type="entry name" value="CTP_transf_like"/>
    <property type="match status" value="1"/>
</dbReference>
<evidence type="ECO:0000256" key="9">
    <source>
        <dbReference type="SAM" id="MobiDB-lite"/>
    </source>
</evidence>
<gene>
    <name evidence="11" type="ORF">Vbra_8943</name>
</gene>
<dbReference type="EC" id="2.7.7.15" evidence="8"/>
<keyword evidence="7" id="KW-1208">Phospholipid metabolism</keyword>
<keyword evidence="6" id="KW-0594">Phospholipid biosynthesis</keyword>
<feature type="compositionally biased region" description="Low complexity" evidence="9">
    <location>
        <begin position="207"/>
        <end position="219"/>
    </location>
</feature>
<feature type="region of interest" description="Disordered" evidence="9">
    <location>
        <begin position="201"/>
        <end position="251"/>
    </location>
</feature>
<reference evidence="11 12" key="1">
    <citation type="submission" date="2014-11" db="EMBL/GenBank/DDBJ databases">
        <authorList>
            <person name="Zhu J."/>
            <person name="Qi W."/>
            <person name="Song R."/>
        </authorList>
    </citation>
    <scope>NUCLEOTIDE SEQUENCE [LARGE SCALE GENOMIC DNA]</scope>
</reference>
<name>A0A0G4FAM7_VITBC</name>
<keyword evidence="12" id="KW-1185">Reference proteome</keyword>
<dbReference type="PhylomeDB" id="A0A0G4FAM7"/>
<evidence type="ECO:0000256" key="2">
    <source>
        <dbReference type="ARBA" id="ARBA00022516"/>
    </source>
</evidence>
<dbReference type="PANTHER" id="PTHR10739:SF13">
    <property type="entry name" value="CHOLINE-PHOSPHATE CYTIDYLYLTRANSFERASE"/>
    <property type="match status" value="1"/>
</dbReference>
<dbReference type="InterPro" id="IPR045049">
    <property type="entry name" value="Pcy1-like"/>
</dbReference>
<dbReference type="CDD" id="cd02174">
    <property type="entry name" value="CCT"/>
    <property type="match status" value="1"/>
</dbReference>
<dbReference type="STRING" id="1169540.A0A0G4FAM7"/>
<dbReference type="OrthoDB" id="17102at2759"/>
<sequence length="251" mass="27667">MVQASDSAADPDRAVRVYSDGVYDMLHIGHMRQLQQAKTLFPKVHLIVGIAADEETAQYKGRTVMTMCERAESVSHLKWVDEVIAPCPWTITPEFLEEHRIDYVAHDDLPYGAGAGGEENDIYAWLKKAGKFRATQRTEGVSTTEMVTRIIADYEGYVERCLRRGVDRRDLNLSFVGAQAIHAKRALRSFWDSLKPSSVLGVGVRKPPSSSADESAAAPDTREGPGAAAAAAASERRDDTQTERRPAARAH</sequence>
<dbReference type="PANTHER" id="PTHR10739">
    <property type="entry name" value="CYTIDYLYLTRANSFERASE"/>
    <property type="match status" value="1"/>
</dbReference>
<dbReference type="Proteomes" id="UP000041254">
    <property type="component" value="Unassembled WGS sequence"/>
</dbReference>
<organism evidence="11 12">
    <name type="scientific">Vitrella brassicaformis (strain CCMP3155)</name>
    <dbReference type="NCBI Taxonomy" id="1169540"/>
    <lineage>
        <taxon>Eukaryota</taxon>
        <taxon>Sar</taxon>
        <taxon>Alveolata</taxon>
        <taxon>Colpodellida</taxon>
        <taxon>Vitrellaceae</taxon>
        <taxon>Vitrella</taxon>
    </lineage>
</organism>
<dbReference type="GO" id="GO:0031210">
    <property type="term" value="F:phosphatidylcholine binding"/>
    <property type="evidence" value="ECO:0007669"/>
    <property type="project" value="TreeGrafter"/>
</dbReference>
<dbReference type="EMBL" id="CDMY01000398">
    <property type="protein sequence ID" value="CEM09951.1"/>
    <property type="molecule type" value="Genomic_DNA"/>
</dbReference>
<dbReference type="InParanoid" id="A0A0G4FAM7"/>
<evidence type="ECO:0000256" key="5">
    <source>
        <dbReference type="ARBA" id="ARBA00023098"/>
    </source>
</evidence>
<keyword evidence="4" id="KW-0548">Nucleotidyltransferase</keyword>
<proteinExistence type="inferred from homology"/>
<dbReference type="VEuPathDB" id="CryptoDB:Vbra_8943"/>
<accession>A0A0G4FAM7</accession>
<keyword evidence="2" id="KW-0444">Lipid biosynthesis</keyword>
<evidence type="ECO:0000256" key="7">
    <source>
        <dbReference type="ARBA" id="ARBA00023264"/>
    </source>
</evidence>
<dbReference type="NCBIfam" id="TIGR00125">
    <property type="entry name" value="cyt_tran_rel"/>
    <property type="match status" value="1"/>
</dbReference>
<evidence type="ECO:0000313" key="11">
    <source>
        <dbReference type="EMBL" id="CEM09951.1"/>
    </source>
</evidence>
<keyword evidence="5" id="KW-0443">Lipid metabolism</keyword>
<comment type="similarity">
    <text evidence="1">Belongs to the cytidylyltransferase family.</text>
</comment>
<dbReference type="Gene3D" id="3.40.50.620">
    <property type="entry name" value="HUPs"/>
    <property type="match status" value="1"/>
</dbReference>
<protein>
    <recommendedName>
        <fullName evidence="8">choline-phosphate cytidylyltransferase</fullName>
        <ecNumber evidence="8">2.7.7.15</ecNumber>
    </recommendedName>
</protein>
<evidence type="ECO:0000256" key="8">
    <source>
        <dbReference type="ARBA" id="ARBA00026101"/>
    </source>
</evidence>
<dbReference type="InterPro" id="IPR014729">
    <property type="entry name" value="Rossmann-like_a/b/a_fold"/>
</dbReference>
<feature type="domain" description="Cytidyltransferase-like" evidence="10">
    <location>
        <begin position="20"/>
        <end position="148"/>
    </location>
</feature>
<dbReference type="SUPFAM" id="SSF52374">
    <property type="entry name" value="Nucleotidylyl transferase"/>
    <property type="match status" value="1"/>
</dbReference>
<evidence type="ECO:0000256" key="6">
    <source>
        <dbReference type="ARBA" id="ARBA00023209"/>
    </source>
</evidence>